<dbReference type="EMBL" id="KB445564">
    <property type="protein sequence ID" value="EMC91417.1"/>
    <property type="molecule type" value="Genomic_DNA"/>
</dbReference>
<dbReference type="GeneID" id="19108133"/>
<dbReference type="Proteomes" id="UP000011761">
    <property type="component" value="Unassembled WGS sequence"/>
</dbReference>
<accession>M2LBY6</accession>
<evidence type="ECO:0000313" key="2">
    <source>
        <dbReference type="Proteomes" id="UP000011761"/>
    </source>
</evidence>
<dbReference type="STRING" id="717646.M2LBY6"/>
<reference evidence="1 2" key="1">
    <citation type="journal article" date="2012" name="PLoS Pathog.">
        <title>Diverse lifestyles and strategies of plant pathogenesis encoded in the genomes of eighteen Dothideomycetes fungi.</title>
        <authorList>
            <person name="Ohm R.A."/>
            <person name="Feau N."/>
            <person name="Henrissat B."/>
            <person name="Schoch C.L."/>
            <person name="Horwitz B.A."/>
            <person name="Barry K.W."/>
            <person name="Condon B.J."/>
            <person name="Copeland A.C."/>
            <person name="Dhillon B."/>
            <person name="Glaser F."/>
            <person name="Hesse C.N."/>
            <person name="Kosti I."/>
            <person name="LaButti K."/>
            <person name="Lindquist E.A."/>
            <person name="Lucas S."/>
            <person name="Salamov A.A."/>
            <person name="Bradshaw R.E."/>
            <person name="Ciuffetti L."/>
            <person name="Hamelin R.C."/>
            <person name="Kema G.H.J."/>
            <person name="Lawrence C."/>
            <person name="Scott J.A."/>
            <person name="Spatafora J.W."/>
            <person name="Turgeon B.G."/>
            <person name="de Wit P.J.G.M."/>
            <person name="Zhong S."/>
            <person name="Goodwin S.B."/>
            <person name="Grigoriev I.V."/>
        </authorList>
    </citation>
    <scope>NUCLEOTIDE SEQUENCE [LARGE SCALE GENOMIC DNA]</scope>
    <source>
        <strain evidence="1 2">UAMH 10762</strain>
    </source>
</reference>
<protein>
    <recommendedName>
        <fullName evidence="3">F-box domain-containing protein</fullName>
    </recommendedName>
</protein>
<dbReference type="KEGG" id="bcom:BAUCODRAFT_127319"/>
<gene>
    <name evidence="1" type="ORF">BAUCODRAFT_127319</name>
</gene>
<proteinExistence type="predicted"/>
<dbReference type="RefSeq" id="XP_007681745.1">
    <property type="nucleotide sequence ID" value="XM_007683555.1"/>
</dbReference>
<dbReference type="HOGENOM" id="CLU_694421_0_0_1"/>
<organism evidence="1 2">
    <name type="scientific">Baudoinia panamericana (strain UAMH 10762)</name>
    <name type="common">Angels' share fungus</name>
    <name type="synonym">Baudoinia compniacensis (strain UAMH 10762)</name>
    <dbReference type="NCBI Taxonomy" id="717646"/>
    <lineage>
        <taxon>Eukaryota</taxon>
        <taxon>Fungi</taxon>
        <taxon>Dikarya</taxon>
        <taxon>Ascomycota</taxon>
        <taxon>Pezizomycotina</taxon>
        <taxon>Dothideomycetes</taxon>
        <taxon>Dothideomycetidae</taxon>
        <taxon>Mycosphaerellales</taxon>
        <taxon>Teratosphaeriaceae</taxon>
        <taxon>Baudoinia</taxon>
    </lineage>
</organism>
<evidence type="ECO:0000313" key="1">
    <source>
        <dbReference type="EMBL" id="EMC91417.1"/>
    </source>
</evidence>
<dbReference type="OrthoDB" id="4757095at2759"/>
<evidence type="ECO:0008006" key="3">
    <source>
        <dbReference type="Google" id="ProtNLM"/>
    </source>
</evidence>
<keyword evidence="2" id="KW-1185">Reference proteome</keyword>
<name>M2LBY6_BAUPA</name>
<dbReference type="PANTHER" id="PTHR38790">
    <property type="entry name" value="2EXR DOMAIN-CONTAINING PROTEIN-RELATED"/>
    <property type="match status" value="1"/>
</dbReference>
<dbReference type="AlphaFoldDB" id="M2LBY6"/>
<dbReference type="PANTHER" id="PTHR38790:SF8">
    <property type="entry name" value="F-BOX DOMAIN-CONTAINING PROTEIN"/>
    <property type="match status" value="1"/>
</dbReference>
<sequence>MPVFKAPVTKADRKKNRGEWVVPGYMPVVSVKPNDTPSANRAKTRCRLLELPAELRNRIYEHIFSPPFIVLFRRRSLNKRLSKQQEGKVLPANVNHFEAKLEPLSSAAAPVIRFEQLMHARKDYNGANTRLLAEKNYPFAGIVLSNKQISQESLPYMYGREIFSFSSFKLARSFMQHIGSMNQLSVRRIQLRHSTMHRGQSIDSKRSVERCEHSFKSLCCELVNSFPNCEDIDIAVKDSNSPNSIVPLYDEPEEVITLKAIRSLKWFSALAPFARLKQLKTVSVSVHDMTISELNRWFFGAKREVIQYDPALKISCERQQELCCDQWVTYRAKLYRSLGDTIARLIMGDKEPWKAHAELLEEYRAFCFTSLESPAKTLADAAYIAWRARWVKKDFWS</sequence>